<feature type="domain" description="Dynein heavy chain linker" evidence="12">
    <location>
        <begin position="166"/>
        <end position="555"/>
    </location>
</feature>
<dbReference type="GO" id="GO:0005874">
    <property type="term" value="C:microtubule"/>
    <property type="evidence" value="ECO:0007669"/>
    <property type="project" value="UniProtKB-KW"/>
</dbReference>
<keyword evidence="13" id="KW-0378">Hydrolase</keyword>
<accession>A0A3M7SKV9</accession>
<evidence type="ECO:0000256" key="6">
    <source>
        <dbReference type="ARBA" id="ARBA00022741"/>
    </source>
</evidence>
<dbReference type="Gene3D" id="1.20.140.100">
    <property type="entry name" value="Dynein heavy chain, N-terminal domain 2"/>
    <property type="match status" value="1"/>
</dbReference>
<evidence type="ECO:0000256" key="2">
    <source>
        <dbReference type="ARBA" id="ARBA00008887"/>
    </source>
</evidence>
<name>A0A3M7SKV9_BRAPC</name>
<organism evidence="13 14">
    <name type="scientific">Brachionus plicatilis</name>
    <name type="common">Marine rotifer</name>
    <name type="synonym">Brachionus muelleri</name>
    <dbReference type="NCBI Taxonomy" id="10195"/>
    <lineage>
        <taxon>Eukaryota</taxon>
        <taxon>Metazoa</taxon>
        <taxon>Spiralia</taxon>
        <taxon>Gnathifera</taxon>
        <taxon>Rotifera</taxon>
        <taxon>Eurotatoria</taxon>
        <taxon>Monogononta</taxon>
        <taxon>Pseudotrocha</taxon>
        <taxon>Ploima</taxon>
        <taxon>Brachionidae</taxon>
        <taxon>Brachionus</taxon>
    </lineage>
</organism>
<dbReference type="STRING" id="10195.A0A3M7SKV9"/>
<keyword evidence="4" id="KW-0493">Microtubule</keyword>
<evidence type="ECO:0000256" key="9">
    <source>
        <dbReference type="ARBA" id="ARBA00023054"/>
    </source>
</evidence>
<dbReference type="EC" id="3.6.1.15" evidence="13"/>
<keyword evidence="8" id="KW-0243">Dynein</keyword>
<dbReference type="Gene3D" id="1.10.287.2620">
    <property type="match status" value="1"/>
</dbReference>
<dbReference type="EMBL" id="REGN01001195">
    <property type="protein sequence ID" value="RNA36369.1"/>
    <property type="molecule type" value="Genomic_DNA"/>
</dbReference>
<dbReference type="InterPro" id="IPR026983">
    <property type="entry name" value="DHC"/>
</dbReference>
<dbReference type="Proteomes" id="UP000276133">
    <property type="component" value="Unassembled WGS sequence"/>
</dbReference>
<protein>
    <submittedName>
        <fullName evidence="13">Dynein heavy chain axonemal</fullName>
        <ecNumber evidence="13">3.6.1.15</ecNumber>
        <ecNumber evidence="13">3.6.1.3</ecNumber>
    </submittedName>
</protein>
<comment type="similarity">
    <text evidence="2">Belongs to the dynein heavy chain family.</text>
</comment>
<evidence type="ECO:0000256" key="7">
    <source>
        <dbReference type="ARBA" id="ARBA00022840"/>
    </source>
</evidence>
<dbReference type="PANTHER" id="PTHR45703:SF36">
    <property type="entry name" value="DYNEIN HEAVY CHAIN, CYTOPLASMIC"/>
    <property type="match status" value="1"/>
</dbReference>
<evidence type="ECO:0000259" key="12">
    <source>
        <dbReference type="Pfam" id="PF08393"/>
    </source>
</evidence>
<dbReference type="GO" id="GO:0030286">
    <property type="term" value="C:dynein complex"/>
    <property type="evidence" value="ECO:0007669"/>
    <property type="project" value="UniProtKB-KW"/>
</dbReference>
<evidence type="ECO:0000256" key="11">
    <source>
        <dbReference type="ARBA" id="ARBA00023212"/>
    </source>
</evidence>
<keyword evidence="11" id="KW-0206">Cytoskeleton</keyword>
<dbReference type="FunFam" id="1.10.287.2620:FF:000001">
    <property type="entry name" value="Cytoplasmic dynein heavy chain 1"/>
    <property type="match status" value="1"/>
</dbReference>
<keyword evidence="14" id="KW-1185">Reference proteome</keyword>
<dbReference type="InterPro" id="IPR042222">
    <property type="entry name" value="Dynein_2_N"/>
</dbReference>
<dbReference type="GO" id="GO:0007018">
    <property type="term" value="P:microtubule-based movement"/>
    <property type="evidence" value="ECO:0007669"/>
    <property type="project" value="InterPro"/>
</dbReference>
<dbReference type="InterPro" id="IPR013602">
    <property type="entry name" value="Dynein_heavy_linker"/>
</dbReference>
<gene>
    <name evidence="13" type="ORF">BpHYR1_022985</name>
</gene>
<dbReference type="Pfam" id="PF08393">
    <property type="entry name" value="DHC_N2"/>
    <property type="match status" value="1"/>
</dbReference>
<dbReference type="EC" id="3.6.1.3" evidence="13"/>
<evidence type="ECO:0000256" key="8">
    <source>
        <dbReference type="ARBA" id="ARBA00023017"/>
    </source>
</evidence>
<evidence type="ECO:0000256" key="1">
    <source>
        <dbReference type="ARBA" id="ARBA00004245"/>
    </source>
</evidence>
<dbReference type="PANTHER" id="PTHR45703">
    <property type="entry name" value="DYNEIN HEAVY CHAIN"/>
    <property type="match status" value="1"/>
</dbReference>
<evidence type="ECO:0000256" key="3">
    <source>
        <dbReference type="ARBA" id="ARBA00022490"/>
    </source>
</evidence>
<evidence type="ECO:0000256" key="10">
    <source>
        <dbReference type="ARBA" id="ARBA00023175"/>
    </source>
</evidence>
<sequence>MLLHVDFTLTNLRFYRSLIAVAITIVIDLIIDPLEKEAEIVKEMYELIEEYKVPCPPEDLVVYNTLFNTIQLSRNAIDKALTEKDSNIAKFCSTLDKDISSLTDECRQIKLQAQSPSILDPEADKETTKSLLAKLISEIEVLQRTAQTYKIYQKNFKVEVTKFDELEETIGEIKLKELLWNSIDEWDNYFNEWKEMDFEKIEPGSLTQTVNVYGKNVYQIEKGLPPNNLVPLLKQRVEDMRNKMPMITDLRNQFLKSRHWDVIHEVIGFKPTKEAPLNLGKLLEINAFDHAEKIQEISGQASSEASLETILKKVEDSWKSLDFVVLPHKDTKDVFILGGTDEIQQNLDDSIINVSTIASSRHVGPIKPRVDDWQRSLELFTKTLDAWLVCQRGWLYLESIFSAPDIVKQLPAEARMFSNVDKSWKDIMRKVNKIPLAIRAGTQPGLLETFQNNNSLLDQIMKCLEAYLESKRVVFARFYFLSNDELLEILAQTRNPHAVQPHLRKCFDAINKLEFAGGTGQPGQDEAAAATISNDILAMLSPEGERVSLGRSLKARVK</sequence>
<comment type="caution">
    <text evidence="13">The sequence shown here is derived from an EMBL/GenBank/DDBJ whole genome shotgun (WGS) entry which is preliminary data.</text>
</comment>
<keyword evidence="9" id="KW-0175">Coiled coil</keyword>
<proteinExistence type="inferred from homology"/>
<dbReference type="GO" id="GO:0017111">
    <property type="term" value="F:ribonucleoside triphosphate phosphatase activity"/>
    <property type="evidence" value="ECO:0007669"/>
    <property type="project" value="UniProtKB-EC"/>
</dbReference>
<dbReference type="FunFam" id="1.20.140.100:FF:000004">
    <property type="entry name" value="Dynein axonemal heavy chain 6"/>
    <property type="match status" value="1"/>
</dbReference>
<dbReference type="GO" id="GO:0005524">
    <property type="term" value="F:ATP binding"/>
    <property type="evidence" value="ECO:0007669"/>
    <property type="project" value="UniProtKB-KW"/>
</dbReference>
<dbReference type="OrthoDB" id="6146608at2759"/>
<evidence type="ECO:0000256" key="4">
    <source>
        <dbReference type="ARBA" id="ARBA00022701"/>
    </source>
</evidence>
<keyword evidence="7" id="KW-0067">ATP-binding</keyword>
<dbReference type="InterPro" id="IPR042228">
    <property type="entry name" value="Dynein_linker_3"/>
</dbReference>
<dbReference type="GO" id="GO:0045505">
    <property type="term" value="F:dynein intermediate chain binding"/>
    <property type="evidence" value="ECO:0007669"/>
    <property type="project" value="InterPro"/>
</dbReference>
<reference evidence="13 14" key="1">
    <citation type="journal article" date="2018" name="Sci. Rep.">
        <title>Genomic signatures of local adaptation to the degree of environmental predictability in rotifers.</title>
        <authorList>
            <person name="Franch-Gras L."/>
            <person name="Hahn C."/>
            <person name="Garcia-Roger E.M."/>
            <person name="Carmona M.J."/>
            <person name="Serra M."/>
            <person name="Gomez A."/>
        </authorList>
    </citation>
    <scope>NUCLEOTIDE SEQUENCE [LARGE SCALE GENOMIC DNA]</scope>
    <source>
        <strain evidence="13">HYR1</strain>
    </source>
</reference>
<evidence type="ECO:0000313" key="14">
    <source>
        <dbReference type="Proteomes" id="UP000276133"/>
    </source>
</evidence>
<keyword evidence="10" id="KW-0505">Motor protein</keyword>
<dbReference type="GO" id="GO:0051959">
    <property type="term" value="F:dynein light intermediate chain binding"/>
    <property type="evidence" value="ECO:0007669"/>
    <property type="project" value="InterPro"/>
</dbReference>
<dbReference type="AlphaFoldDB" id="A0A3M7SKV9"/>
<keyword evidence="5" id="KW-0677">Repeat</keyword>
<evidence type="ECO:0000313" key="13">
    <source>
        <dbReference type="EMBL" id="RNA36369.1"/>
    </source>
</evidence>
<evidence type="ECO:0000256" key="5">
    <source>
        <dbReference type="ARBA" id="ARBA00022737"/>
    </source>
</evidence>
<dbReference type="Gene3D" id="3.20.180.20">
    <property type="entry name" value="Dynein heavy chain, N-terminal domain 2"/>
    <property type="match status" value="1"/>
</dbReference>
<keyword evidence="6" id="KW-0547">Nucleotide-binding</keyword>
<keyword evidence="3" id="KW-0963">Cytoplasm</keyword>
<comment type="subcellular location">
    <subcellularLocation>
        <location evidence="1">Cytoplasm</location>
        <location evidence="1">Cytoskeleton</location>
    </subcellularLocation>
</comment>